<dbReference type="Proteomes" id="UP001157126">
    <property type="component" value="Unassembled WGS sequence"/>
</dbReference>
<dbReference type="InterPro" id="IPR001757">
    <property type="entry name" value="P_typ_ATPase"/>
</dbReference>
<feature type="transmembrane region" description="Helical" evidence="2">
    <location>
        <begin position="169"/>
        <end position="191"/>
    </location>
</feature>
<organism evidence="3 4">
    <name type="scientific">Mobilicoccus caccae</name>
    <dbReference type="NCBI Taxonomy" id="1859295"/>
    <lineage>
        <taxon>Bacteria</taxon>
        <taxon>Bacillati</taxon>
        <taxon>Actinomycetota</taxon>
        <taxon>Actinomycetes</taxon>
        <taxon>Micrococcales</taxon>
        <taxon>Dermatophilaceae</taxon>
        <taxon>Mobilicoccus</taxon>
    </lineage>
</organism>
<dbReference type="SUPFAM" id="SSF56784">
    <property type="entry name" value="HAD-like"/>
    <property type="match status" value="1"/>
</dbReference>
<evidence type="ECO:0000256" key="1">
    <source>
        <dbReference type="ARBA" id="ARBA00022967"/>
    </source>
</evidence>
<accession>A0ABQ6IWI1</accession>
<dbReference type="EMBL" id="BSUO01000001">
    <property type="protein sequence ID" value="GMA41781.1"/>
    <property type="molecule type" value="Genomic_DNA"/>
</dbReference>
<dbReference type="NCBIfam" id="TIGR01494">
    <property type="entry name" value="ATPase_P-type"/>
    <property type="match status" value="1"/>
</dbReference>
<keyword evidence="2" id="KW-1133">Transmembrane helix</keyword>
<dbReference type="InterPro" id="IPR036412">
    <property type="entry name" value="HAD-like_sf"/>
</dbReference>
<dbReference type="RefSeq" id="WP_284305301.1">
    <property type="nucleotide sequence ID" value="NZ_BSUO01000001.1"/>
</dbReference>
<keyword evidence="4" id="KW-1185">Reference proteome</keyword>
<name>A0ABQ6IWI1_9MICO</name>
<evidence type="ECO:0000313" key="4">
    <source>
        <dbReference type="Proteomes" id="UP001157126"/>
    </source>
</evidence>
<dbReference type="PRINTS" id="PR00119">
    <property type="entry name" value="CATATPASE"/>
</dbReference>
<feature type="transmembrane region" description="Helical" evidence="2">
    <location>
        <begin position="144"/>
        <end position="163"/>
    </location>
</feature>
<keyword evidence="2" id="KW-0812">Transmembrane</keyword>
<dbReference type="Gene3D" id="3.40.50.1000">
    <property type="entry name" value="HAD superfamily/HAD-like"/>
    <property type="match status" value="1"/>
</dbReference>
<dbReference type="Pfam" id="PF00702">
    <property type="entry name" value="Hydrolase"/>
    <property type="match status" value="1"/>
</dbReference>
<keyword evidence="2" id="KW-0472">Membrane</keyword>
<sequence length="197" mass="20688">MTVDGQPASILAIADPLKPTTAQAIDDLRHRGMRIVMLTGDNATTAHAIADELHIDEVIADVLPDQKHGHVQRFQEQGHTVAMAGDGVNDAPALAGADVGVAMGTGTDVAIESADVTLLGGDLAALVKARDLSVDTMRNIKQNLLFAFIYNVIGIPIAAGVLYPAFGWLLSPMIAAAAMALSSVSVITNSLRLRRHH</sequence>
<evidence type="ECO:0000313" key="3">
    <source>
        <dbReference type="EMBL" id="GMA41781.1"/>
    </source>
</evidence>
<protein>
    <submittedName>
        <fullName evidence="3">Uncharacterized protein</fullName>
    </submittedName>
</protein>
<dbReference type="InterPro" id="IPR023214">
    <property type="entry name" value="HAD_sf"/>
</dbReference>
<keyword evidence="1" id="KW-1278">Translocase</keyword>
<gene>
    <name evidence="3" type="ORF">GCM10025883_38260</name>
</gene>
<evidence type="ECO:0000256" key="2">
    <source>
        <dbReference type="SAM" id="Phobius"/>
    </source>
</evidence>
<dbReference type="PANTHER" id="PTHR43520:SF8">
    <property type="entry name" value="P-TYPE CU(+) TRANSPORTER"/>
    <property type="match status" value="1"/>
</dbReference>
<proteinExistence type="predicted"/>
<comment type="caution">
    <text evidence="3">The sequence shown here is derived from an EMBL/GenBank/DDBJ whole genome shotgun (WGS) entry which is preliminary data.</text>
</comment>
<reference evidence="4" key="1">
    <citation type="journal article" date="2019" name="Int. J. Syst. Evol. Microbiol.">
        <title>The Global Catalogue of Microorganisms (GCM) 10K type strain sequencing project: providing services to taxonomists for standard genome sequencing and annotation.</title>
        <authorList>
            <consortium name="The Broad Institute Genomics Platform"/>
            <consortium name="The Broad Institute Genome Sequencing Center for Infectious Disease"/>
            <person name="Wu L."/>
            <person name="Ma J."/>
        </authorList>
    </citation>
    <scope>NUCLEOTIDE SEQUENCE [LARGE SCALE GENOMIC DNA]</scope>
    <source>
        <strain evidence="4">NBRC 113072</strain>
    </source>
</reference>
<dbReference type="PANTHER" id="PTHR43520">
    <property type="entry name" value="ATP7, ISOFORM B"/>
    <property type="match status" value="1"/>
</dbReference>